<reference evidence="2 3" key="1">
    <citation type="submission" date="2019-02" db="EMBL/GenBank/DDBJ databases">
        <title>Deep-cultivation of Planctomycetes and their phenomic and genomic characterization uncovers novel biology.</title>
        <authorList>
            <person name="Wiegand S."/>
            <person name="Jogler M."/>
            <person name="Boedeker C."/>
            <person name="Pinto D."/>
            <person name="Vollmers J."/>
            <person name="Rivas-Marin E."/>
            <person name="Kohn T."/>
            <person name="Peeters S.H."/>
            <person name="Heuer A."/>
            <person name="Rast P."/>
            <person name="Oberbeckmann S."/>
            <person name="Bunk B."/>
            <person name="Jeske O."/>
            <person name="Meyerdierks A."/>
            <person name="Storesund J.E."/>
            <person name="Kallscheuer N."/>
            <person name="Luecker S."/>
            <person name="Lage O.M."/>
            <person name="Pohl T."/>
            <person name="Merkel B.J."/>
            <person name="Hornburger P."/>
            <person name="Mueller R.-W."/>
            <person name="Bruemmer F."/>
            <person name="Labrenz M."/>
            <person name="Spormann A.M."/>
            <person name="Op den Camp H."/>
            <person name="Overmann J."/>
            <person name="Amann R."/>
            <person name="Jetten M.S.M."/>
            <person name="Mascher T."/>
            <person name="Medema M.H."/>
            <person name="Devos D.P."/>
            <person name="Kaster A.-K."/>
            <person name="Ovreas L."/>
            <person name="Rohde M."/>
            <person name="Galperin M.Y."/>
            <person name="Jogler C."/>
        </authorList>
    </citation>
    <scope>NUCLEOTIDE SEQUENCE [LARGE SCALE GENOMIC DNA]</scope>
    <source>
        <strain evidence="2 3">Pan265</strain>
    </source>
</reference>
<dbReference type="Proteomes" id="UP000320386">
    <property type="component" value="Chromosome"/>
</dbReference>
<dbReference type="AlphaFoldDB" id="A0A518BWL3"/>
<evidence type="ECO:0008006" key="4">
    <source>
        <dbReference type="Google" id="ProtNLM"/>
    </source>
</evidence>
<evidence type="ECO:0000256" key="1">
    <source>
        <dbReference type="SAM" id="SignalP"/>
    </source>
</evidence>
<dbReference type="KEGG" id="mcad:Pan265_12220"/>
<feature type="signal peptide" evidence="1">
    <location>
        <begin position="1"/>
        <end position="20"/>
    </location>
</feature>
<evidence type="ECO:0000313" key="3">
    <source>
        <dbReference type="Proteomes" id="UP000320386"/>
    </source>
</evidence>
<dbReference type="RefSeq" id="WP_145445525.1">
    <property type="nucleotide sequence ID" value="NZ_CP036280.1"/>
</dbReference>
<name>A0A518BWL3_9BACT</name>
<keyword evidence="3" id="KW-1185">Reference proteome</keyword>
<accession>A0A518BWL3</accession>
<evidence type="ECO:0000313" key="2">
    <source>
        <dbReference type="EMBL" id="QDU71373.1"/>
    </source>
</evidence>
<gene>
    <name evidence="2" type="ORF">Pan265_12220</name>
</gene>
<keyword evidence="1" id="KW-0732">Signal</keyword>
<sequence length="227" mass="22889" precursor="true">MLARTLGALTVLSLTTTLSANVMLTAQTRSVSASAGDAEGTVTNSTSINTAGPYDDTQTITHFGDFFGGGGTGNATQLSSVTPASISGTLHADGDGGGGVGTGFAGGTASMVIDFTVAQPLDYTLSATMTAPIGFNHAWIKLYGPDGLVIDEEIGEFLGNFGTADLTGPNARTGTLEAGDYTLDVEASASSIDFTTANTDLMISFIIPEPASAALLGLAGIALTRRH</sequence>
<dbReference type="EMBL" id="CP036280">
    <property type="protein sequence ID" value="QDU71373.1"/>
    <property type="molecule type" value="Genomic_DNA"/>
</dbReference>
<proteinExistence type="predicted"/>
<feature type="chain" id="PRO_5022019028" description="PEP-CTERM protein-sorting domain-containing protein" evidence="1">
    <location>
        <begin position="21"/>
        <end position="227"/>
    </location>
</feature>
<organism evidence="2 3">
    <name type="scientific">Mucisphaera calidilacus</name>
    <dbReference type="NCBI Taxonomy" id="2527982"/>
    <lineage>
        <taxon>Bacteria</taxon>
        <taxon>Pseudomonadati</taxon>
        <taxon>Planctomycetota</taxon>
        <taxon>Phycisphaerae</taxon>
        <taxon>Phycisphaerales</taxon>
        <taxon>Phycisphaeraceae</taxon>
        <taxon>Mucisphaera</taxon>
    </lineage>
</organism>
<protein>
    <recommendedName>
        <fullName evidence="4">PEP-CTERM protein-sorting domain-containing protein</fullName>
    </recommendedName>
</protein>